<keyword evidence="2" id="KW-1185">Reference proteome</keyword>
<evidence type="ECO:0000313" key="2">
    <source>
        <dbReference type="Proteomes" id="UP000276133"/>
    </source>
</evidence>
<protein>
    <submittedName>
        <fullName evidence="1">Uncharacterized protein</fullName>
    </submittedName>
</protein>
<name>A0A3M7RI94_BRAPC</name>
<organism evidence="1 2">
    <name type="scientific">Brachionus plicatilis</name>
    <name type="common">Marine rotifer</name>
    <name type="synonym">Brachionus muelleri</name>
    <dbReference type="NCBI Taxonomy" id="10195"/>
    <lineage>
        <taxon>Eukaryota</taxon>
        <taxon>Metazoa</taxon>
        <taxon>Spiralia</taxon>
        <taxon>Gnathifera</taxon>
        <taxon>Rotifera</taxon>
        <taxon>Eurotatoria</taxon>
        <taxon>Monogononta</taxon>
        <taxon>Pseudotrocha</taxon>
        <taxon>Ploima</taxon>
        <taxon>Brachionidae</taxon>
        <taxon>Brachionus</taxon>
    </lineage>
</organism>
<reference evidence="1 2" key="1">
    <citation type="journal article" date="2018" name="Sci. Rep.">
        <title>Genomic signatures of local adaptation to the degree of environmental predictability in rotifers.</title>
        <authorList>
            <person name="Franch-Gras L."/>
            <person name="Hahn C."/>
            <person name="Garcia-Roger E.M."/>
            <person name="Carmona M.J."/>
            <person name="Serra M."/>
            <person name="Gomez A."/>
        </authorList>
    </citation>
    <scope>NUCLEOTIDE SEQUENCE [LARGE SCALE GENOMIC DNA]</scope>
    <source>
        <strain evidence="1">HYR1</strain>
    </source>
</reference>
<dbReference type="EMBL" id="REGN01003314">
    <property type="protein sequence ID" value="RNA23306.1"/>
    <property type="molecule type" value="Genomic_DNA"/>
</dbReference>
<gene>
    <name evidence="1" type="ORF">BpHYR1_007931</name>
</gene>
<dbReference type="Proteomes" id="UP000276133">
    <property type="component" value="Unassembled WGS sequence"/>
</dbReference>
<dbReference type="AlphaFoldDB" id="A0A3M7RI94"/>
<evidence type="ECO:0000313" key="1">
    <source>
        <dbReference type="EMBL" id="RNA23306.1"/>
    </source>
</evidence>
<comment type="caution">
    <text evidence="1">The sequence shown here is derived from an EMBL/GenBank/DDBJ whole genome shotgun (WGS) entry which is preliminary data.</text>
</comment>
<sequence>MTVHQKVDGSMLICLLWIDSVIRVKTLLFFSQLLKSLNSNPSTNLQNGAGTTSKLELNKNPFTQCIDFTGYFFTNKN</sequence>
<proteinExistence type="predicted"/>
<accession>A0A3M7RI94</accession>